<dbReference type="OrthoDB" id="9806824at2"/>
<reference evidence="9 10" key="1">
    <citation type="submission" date="2018-09" db="EMBL/GenBank/DDBJ databases">
        <title>Profundibacter amoris BAR1 gen. nov., sp. nov., a new member of the Roseobacter clade isolated at Lokis Castle Vent Field on the Arctic Mid-Oceanic Ridge.</title>
        <authorList>
            <person name="Le Moine Bauer S."/>
            <person name="Sjoeberg A.G."/>
            <person name="L'Haridon S."/>
            <person name="Stokke R."/>
            <person name="Roalkvam I."/>
            <person name="Steen I.H."/>
            <person name="Dahle H."/>
        </authorList>
    </citation>
    <scope>NUCLEOTIDE SEQUENCE [LARGE SCALE GENOMIC DNA]</scope>
    <source>
        <strain evidence="9 10">BAR1</strain>
    </source>
</reference>
<keyword evidence="6 7" id="KW-0472">Membrane</keyword>
<evidence type="ECO:0000259" key="8">
    <source>
        <dbReference type="Pfam" id="PF13632"/>
    </source>
</evidence>
<keyword evidence="2" id="KW-0328">Glycosyltransferase</keyword>
<evidence type="ECO:0000256" key="1">
    <source>
        <dbReference type="ARBA" id="ARBA00004141"/>
    </source>
</evidence>
<dbReference type="Pfam" id="PF13632">
    <property type="entry name" value="Glyco_trans_2_3"/>
    <property type="match status" value="1"/>
</dbReference>
<dbReference type="GO" id="GO:0005886">
    <property type="term" value="C:plasma membrane"/>
    <property type="evidence" value="ECO:0007669"/>
    <property type="project" value="TreeGrafter"/>
</dbReference>
<feature type="transmembrane region" description="Helical" evidence="7">
    <location>
        <begin position="359"/>
        <end position="381"/>
    </location>
</feature>
<feature type="transmembrane region" description="Helical" evidence="7">
    <location>
        <begin position="29"/>
        <end position="47"/>
    </location>
</feature>
<keyword evidence="3 9" id="KW-0808">Transferase</keyword>
<dbReference type="PANTHER" id="PTHR43867:SF2">
    <property type="entry name" value="CELLULOSE SYNTHASE CATALYTIC SUBUNIT A [UDP-FORMING]"/>
    <property type="match status" value="1"/>
</dbReference>
<feature type="domain" description="Glycosyltransferase 2-like" evidence="8">
    <location>
        <begin position="193"/>
        <end position="380"/>
    </location>
</feature>
<dbReference type="AlphaFoldDB" id="A0A347UG14"/>
<gene>
    <name evidence="9" type="ORF">BAR1_07515</name>
</gene>
<keyword evidence="10" id="KW-1185">Reference proteome</keyword>
<dbReference type="Gene3D" id="3.90.550.10">
    <property type="entry name" value="Spore Coat Polysaccharide Biosynthesis Protein SpsA, Chain A"/>
    <property type="match status" value="1"/>
</dbReference>
<evidence type="ECO:0000313" key="9">
    <source>
        <dbReference type="EMBL" id="AXX97792.1"/>
    </source>
</evidence>
<dbReference type="PANTHER" id="PTHR43867">
    <property type="entry name" value="CELLULOSE SYNTHASE CATALYTIC SUBUNIT A [UDP-FORMING]"/>
    <property type="match status" value="1"/>
</dbReference>
<accession>A0A347UG14</accession>
<dbReference type="RefSeq" id="WP_118942449.1">
    <property type="nucleotide sequence ID" value="NZ_CP032125.1"/>
</dbReference>
<dbReference type="InterPro" id="IPR050321">
    <property type="entry name" value="Glycosyltr_2/OpgH_subfam"/>
</dbReference>
<dbReference type="Proteomes" id="UP000261704">
    <property type="component" value="Chromosome"/>
</dbReference>
<evidence type="ECO:0000256" key="7">
    <source>
        <dbReference type="SAM" id="Phobius"/>
    </source>
</evidence>
<evidence type="ECO:0000256" key="6">
    <source>
        <dbReference type="ARBA" id="ARBA00023136"/>
    </source>
</evidence>
<keyword evidence="4 7" id="KW-0812">Transmembrane</keyword>
<proteinExistence type="predicted"/>
<name>A0A347UG14_9RHOB</name>
<dbReference type="EMBL" id="CP032125">
    <property type="protein sequence ID" value="AXX97792.1"/>
    <property type="molecule type" value="Genomic_DNA"/>
</dbReference>
<protein>
    <submittedName>
        <fullName evidence="9">Glycosyltransferase</fullName>
    </submittedName>
</protein>
<sequence>MKPTSRRHPALEPRPFLEPLFLGAKAFKYRLLAVLWFAFSAWFWIWWFDPDHIIGLGRYMMVTGVLVWVWSLQLFFVVVFLQAHRPVAPDPKPGQWKVAMIVTKTPSEPFEVTRKTLEAMLSQEYPHDTWLADEDPTKEVIEWCSKHGVRISSRKGVEEYHQLTWPRRTRCKEGNLAYFYDHWGYDEYDIVSQLDADHVPEPGYLKEMLRPFADPKVGYVSAPSICASNAKGHWTVRTRLYTEAGFHGVLQAGYTKLFTPMCIGSHYAVRTKALKQAGGLGPELAEDHSTTMLISAAGWRGVHAIDAIAIGDGPASLPDLVTQEFQWSRSLVSLLLRYTPRYLGHLPFRLKFLFGFSQIWYALFSIVMAFMYIVPIIAVVFDVRFVDVTYPAFIGHVLPMGIIPLFIVIAIKRDKLLRPTDAPILSWERMLFPILQWPWVLWGVTMAVRDRITGRFVDFRITPKGEAASRDLPNSIVMLYAFLALGAIIPVLVQDDLTEARGFYLLALMNAVAYVAVLAVTIIHHLRQESSSLSKLGTKLALQIGSLILIMALFVTAIIMRGEVGLHALAYGLQPLRITKVEYIVAGAGQGKPGDFHVRFAPGWIGLFNSEEEAP</sequence>
<organism evidence="9 10">
    <name type="scientific">Profundibacter amoris</name>
    <dbReference type="NCBI Taxonomy" id="2171755"/>
    <lineage>
        <taxon>Bacteria</taxon>
        <taxon>Pseudomonadati</taxon>
        <taxon>Pseudomonadota</taxon>
        <taxon>Alphaproteobacteria</taxon>
        <taxon>Rhodobacterales</taxon>
        <taxon>Paracoccaceae</taxon>
        <taxon>Profundibacter</taxon>
    </lineage>
</organism>
<comment type="subcellular location">
    <subcellularLocation>
        <location evidence="1">Membrane</location>
        <topology evidence="1">Multi-pass membrane protein</topology>
    </subcellularLocation>
</comment>
<feature type="transmembrane region" description="Helical" evidence="7">
    <location>
        <begin position="540"/>
        <end position="560"/>
    </location>
</feature>
<evidence type="ECO:0000256" key="5">
    <source>
        <dbReference type="ARBA" id="ARBA00022989"/>
    </source>
</evidence>
<feature type="transmembrane region" description="Helical" evidence="7">
    <location>
        <begin position="505"/>
        <end position="525"/>
    </location>
</feature>
<dbReference type="KEGG" id="pamo:BAR1_07515"/>
<dbReference type="InterPro" id="IPR029044">
    <property type="entry name" value="Nucleotide-diphossugar_trans"/>
</dbReference>
<dbReference type="InterPro" id="IPR001173">
    <property type="entry name" value="Glyco_trans_2-like"/>
</dbReference>
<evidence type="ECO:0000313" key="10">
    <source>
        <dbReference type="Proteomes" id="UP000261704"/>
    </source>
</evidence>
<evidence type="ECO:0000256" key="2">
    <source>
        <dbReference type="ARBA" id="ARBA00022676"/>
    </source>
</evidence>
<evidence type="ECO:0000256" key="4">
    <source>
        <dbReference type="ARBA" id="ARBA00022692"/>
    </source>
</evidence>
<evidence type="ECO:0000256" key="3">
    <source>
        <dbReference type="ARBA" id="ARBA00022679"/>
    </source>
</evidence>
<feature type="transmembrane region" description="Helical" evidence="7">
    <location>
        <begin position="393"/>
        <end position="411"/>
    </location>
</feature>
<keyword evidence="5 7" id="KW-1133">Transmembrane helix</keyword>
<dbReference type="GO" id="GO:0016758">
    <property type="term" value="F:hexosyltransferase activity"/>
    <property type="evidence" value="ECO:0007669"/>
    <property type="project" value="TreeGrafter"/>
</dbReference>
<dbReference type="SUPFAM" id="SSF53448">
    <property type="entry name" value="Nucleotide-diphospho-sugar transferases"/>
    <property type="match status" value="1"/>
</dbReference>
<feature type="transmembrane region" description="Helical" evidence="7">
    <location>
        <begin position="472"/>
        <end position="493"/>
    </location>
</feature>
<feature type="transmembrane region" description="Helical" evidence="7">
    <location>
        <begin position="59"/>
        <end position="81"/>
    </location>
</feature>